<dbReference type="AlphaFoldDB" id="A0A562XF61"/>
<dbReference type="GO" id="GO:0016887">
    <property type="term" value="F:ATP hydrolysis activity"/>
    <property type="evidence" value="ECO:0007669"/>
    <property type="project" value="InterPro"/>
</dbReference>
<dbReference type="Pfam" id="PF12476">
    <property type="entry name" value="DUF3696"/>
    <property type="match status" value="1"/>
</dbReference>
<dbReference type="RefSeq" id="WP_111975138.1">
    <property type="nucleotide sequence ID" value="NZ_VOAP01000011.1"/>
</dbReference>
<dbReference type="Gene3D" id="3.40.50.300">
    <property type="entry name" value="P-loop containing nucleotide triphosphate hydrolases"/>
    <property type="match status" value="1"/>
</dbReference>
<protein>
    <submittedName>
        <fullName evidence="3">DUF3696 domain-containing protein</fullName>
    </submittedName>
</protein>
<sequence length="336" mass="38848">MIKELKISNFKSIKEQSFEFKPLVILTGTNSSGKSSILHAILLTLDNRTSRSLQELTRNFDKFNIVRNIFIKKDSVDIELNGEVCKINEGDENNKIYCSKELKFEENLFFISANRTGAEDLSSYSYYEKFGVKGEYTFGYFDKHWQEKAGIIKFKDDESLKGQLWRWCKEIFELDFDVQTNKINESNIEIKYYFRNIDKELSPFNVGTGISYALRILIIGLNCKKGDIFIVENPEIHLHPKAISNMAKFFIFLAKNGVQVILETHSEHIINSACYEVCKKNFDSSDIVIYYKADQNSDFEKINVGNSGKFVDENGNLRKYPSGFFDANSAELWELL</sequence>
<feature type="domain" description="Endonuclease GajA/Old nuclease/RecF-like AAA" evidence="2">
    <location>
        <begin position="169"/>
        <end position="270"/>
    </location>
</feature>
<dbReference type="Pfam" id="PF13175">
    <property type="entry name" value="AAA_15"/>
    <property type="match status" value="2"/>
</dbReference>
<dbReference type="InterPro" id="IPR051396">
    <property type="entry name" value="Bact_Antivir_Def_Nuclease"/>
</dbReference>
<evidence type="ECO:0000259" key="1">
    <source>
        <dbReference type="Pfam" id="PF12476"/>
    </source>
</evidence>
<accession>A0A562XF61</accession>
<evidence type="ECO:0000259" key="2">
    <source>
        <dbReference type="Pfam" id="PF13175"/>
    </source>
</evidence>
<feature type="domain" description="Endonuclease GajA/Old nuclease/RecF-like AAA" evidence="2">
    <location>
        <begin position="1"/>
        <end position="81"/>
    </location>
</feature>
<name>A0A562XF61_CAMHY</name>
<dbReference type="InterPro" id="IPR014592">
    <property type="entry name" value="P-loop_UCP034888"/>
</dbReference>
<dbReference type="GO" id="GO:0005524">
    <property type="term" value="F:ATP binding"/>
    <property type="evidence" value="ECO:0007669"/>
    <property type="project" value="InterPro"/>
</dbReference>
<evidence type="ECO:0000313" key="4">
    <source>
        <dbReference type="Proteomes" id="UP000321812"/>
    </source>
</evidence>
<evidence type="ECO:0000313" key="3">
    <source>
        <dbReference type="EMBL" id="TWO20791.1"/>
    </source>
</evidence>
<gene>
    <name evidence="3" type="ORF">YZ82_03085</name>
</gene>
<dbReference type="InterPro" id="IPR022532">
    <property type="entry name" value="DUF3696"/>
</dbReference>
<feature type="domain" description="DUF3696" evidence="1">
    <location>
        <begin position="284"/>
        <end position="335"/>
    </location>
</feature>
<dbReference type="PANTHER" id="PTHR43581:SF2">
    <property type="entry name" value="EXCINUCLEASE ATPASE SUBUNIT"/>
    <property type="match status" value="1"/>
</dbReference>
<dbReference type="SUPFAM" id="SSF52540">
    <property type="entry name" value="P-loop containing nucleoside triphosphate hydrolases"/>
    <property type="match status" value="1"/>
</dbReference>
<dbReference type="EMBL" id="VOAP01000011">
    <property type="protein sequence ID" value="TWO20791.1"/>
    <property type="molecule type" value="Genomic_DNA"/>
</dbReference>
<dbReference type="InterPro" id="IPR027417">
    <property type="entry name" value="P-loop_NTPase"/>
</dbReference>
<organism evidence="3 4">
    <name type="scientific">Campylobacter hyointestinalis</name>
    <dbReference type="NCBI Taxonomy" id="198"/>
    <lineage>
        <taxon>Bacteria</taxon>
        <taxon>Pseudomonadati</taxon>
        <taxon>Campylobacterota</taxon>
        <taxon>Epsilonproteobacteria</taxon>
        <taxon>Campylobacterales</taxon>
        <taxon>Campylobacteraceae</taxon>
        <taxon>Campylobacter</taxon>
    </lineage>
</organism>
<dbReference type="GO" id="GO:0006302">
    <property type="term" value="P:double-strand break repair"/>
    <property type="evidence" value="ECO:0007669"/>
    <property type="project" value="InterPro"/>
</dbReference>
<dbReference type="PANTHER" id="PTHR43581">
    <property type="entry name" value="ATP/GTP PHOSPHATASE"/>
    <property type="match status" value="1"/>
</dbReference>
<dbReference type="InterPro" id="IPR041685">
    <property type="entry name" value="AAA_GajA/Old/RecF-like"/>
</dbReference>
<reference evidence="3 4" key="1">
    <citation type="submission" date="2019-07" db="EMBL/GenBank/DDBJ databases">
        <title>Rapid identification of Enteric Bacteria from Whole Genome Sequences (WGS) using Average Nucleotide Identity (ANI).</title>
        <authorList>
            <person name="Lane C."/>
        </authorList>
    </citation>
    <scope>NUCLEOTIDE SEQUENCE [LARGE SCALE GENOMIC DNA]</scope>
    <source>
        <strain evidence="3 4">D2411</strain>
    </source>
</reference>
<dbReference type="PIRSF" id="PIRSF034888">
    <property type="entry name" value="P-loop_UCP034888"/>
    <property type="match status" value="1"/>
</dbReference>
<proteinExistence type="predicted"/>
<dbReference type="Proteomes" id="UP000321812">
    <property type="component" value="Unassembled WGS sequence"/>
</dbReference>
<comment type="caution">
    <text evidence="3">The sequence shown here is derived from an EMBL/GenBank/DDBJ whole genome shotgun (WGS) entry which is preliminary data.</text>
</comment>